<keyword evidence="3" id="KW-0378">Hydrolase</keyword>
<evidence type="ECO:0000256" key="1">
    <source>
        <dbReference type="ARBA" id="ARBA00004370"/>
    </source>
</evidence>
<evidence type="ECO:0000256" key="4">
    <source>
        <dbReference type="ARBA" id="ARBA00023134"/>
    </source>
</evidence>
<dbReference type="Gene3D" id="3.40.50.300">
    <property type="entry name" value="P-loop containing nucleotide triphosphate hydrolases"/>
    <property type="match status" value="1"/>
</dbReference>
<dbReference type="GO" id="GO:0016020">
    <property type="term" value="C:membrane"/>
    <property type="evidence" value="ECO:0007669"/>
    <property type="project" value="UniProtKB-SubCell"/>
</dbReference>
<evidence type="ECO:0000313" key="9">
    <source>
        <dbReference type="Proteomes" id="UP000256379"/>
    </source>
</evidence>
<dbReference type="PANTHER" id="PTHR10465:SF0">
    <property type="entry name" value="SARCALUMENIN"/>
    <property type="match status" value="1"/>
</dbReference>
<dbReference type="SUPFAM" id="SSF52540">
    <property type="entry name" value="P-loop containing nucleoside triphosphate hydrolases"/>
    <property type="match status" value="1"/>
</dbReference>
<reference evidence="8 9" key="1">
    <citation type="submission" date="2018-04" db="EMBL/GenBank/DDBJ databases">
        <title>Novel Campyloabacter and Helicobacter Species and Strains.</title>
        <authorList>
            <person name="Mannion A.J."/>
            <person name="Shen Z."/>
            <person name="Fox J.G."/>
        </authorList>
    </citation>
    <scope>NUCLEOTIDE SEQUENCE [LARGE SCALE GENOMIC DNA]</scope>
    <source>
        <strain evidence="8 9">MIT 17-337</strain>
    </source>
</reference>
<feature type="domain" description="Dynamin N-terminal" evidence="7">
    <location>
        <begin position="192"/>
        <end position="390"/>
    </location>
</feature>
<dbReference type="CDD" id="cd09912">
    <property type="entry name" value="DLP_2"/>
    <property type="match status" value="1"/>
</dbReference>
<dbReference type="Proteomes" id="UP000256379">
    <property type="component" value="Unassembled WGS sequence"/>
</dbReference>
<evidence type="ECO:0000256" key="2">
    <source>
        <dbReference type="ARBA" id="ARBA00022741"/>
    </source>
</evidence>
<evidence type="ECO:0000313" key="8">
    <source>
        <dbReference type="EMBL" id="RDU62232.1"/>
    </source>
</evidence>
<dbReference type="RefSeq" id="WP_115543756.1">
    <property type="nucleotide sequence ID" value="NZ_NXLQ01000034.1"/>
</dbReference>
<dbReference type="OrthoDB" id="1100581at2"/>
<sequence length="773" mass="89443">MDIATLFFENLYHEHIPEEELCLDTQFLDSATLELKAIILSLNFNNIAIYSKSPIFQQIYTKSFLQNFQDNQILLDKESQNIMFEYFKIIQYYILKHITPNELKSLKPYIVRLNAADLIDNKYARDLLAFFTQSALSMVKDSQEKHAVINLKSLSEELESIYKKLYELKFNEEFYKKLDNILKNAKTNKFSIGITGVLSAGKSTFLNALLGKEVLGSSTIPETANLTLLKYNQTEYARVHFWNQSEWEELKKSGLYDKSLQEFVEESNKIFGENLSSYITKDGKSQEIKIDELSTFTSANDESKLCNLVKEVELFTDLKFLQNGVEIVDTPGLDDPITKREEITKTYIEYCDLLIHVMNASCVATQIDIDFILECLLQQNISRLLIVLTRIDLIGEKELQQSLEYTKQSLAAQLKKAQYSGDIDALIERIDFIPTASFMALMLRTNREKEALEKGFDLKKTGILAVEEYLDKMLLGENSLKQKDILYIAYRAFLRLAKESQDELALEAKILSASKEELEVTLQKLKDEHTNLHSSLDSKQHELDLQLKELEDFLYSLHNFVNKSLKTEQNKLKERIYNDAIYSYQNGIEIDKKRICEVLTQGFEDCFNDVSRDYKYKLSKKITQILHDTTENQAQLEQPHIRIATPKDEIAKSLKILIDTIPNLVVSHSKNSQNDLSVKLDFQFSESFKLFSEVIAERNKEIQEKFLKYFAQISQLQKEEIQAQITKQETILQNTLSQREKANSPELQANLATKQQELEAIIGELEYIEHTLK</sequence>
<dbReference type="AlphaFoldDB" id="A0A3D8IAR1"/>
<dbReference type="GO" id="GO:0005525">
    <property type="term" value="F:GTP binding"/>
    <property type="evidence" value="ECO:0007669"/>
    <property type="project" value="UniProtKB-KW"/>
</dbReference>
<keyword evidence="9" id="KW-1185">Reference proteome</keyword>
<evidence type="ECO:0000256" key="5">
    <source>
        <dbReference type="ARBA" id="ARBA00023136"/>
    </source>
</evidence>
<comment type="caution">
    <text evidence="8">The sequence shown here is derived from an EMBL/GenBank/DDBJ whole genome shotgun (WGS) entry which is preliminary data.</text>
</comment>
<keyword evidence="4" id="KW-0342">GTP-binding</keyword>
<keyword evidence="6" id="KW-0175">Coiled coil</keyword>
<protein>
    <recommendedName>
        <fullName evidence="7">Dynamin N-terminal domain-containing protein</fullName>
    </recommendedName>
</protein>
<evidence type="ECO:0000256" key="3">
    <source>
        <dbReference type="ARBA" id="ARBA00022801"/>
    </source>
</evidence>
<organism evidence="8 9">
    <name type="scientific">Helicobacter didelphidarum</name>
    <dbReference type="NCBI Taxonomy" id="2040648"/>
    <lineage>
        <taxon>Bacteria</taxon>
        <taxon>Pseudomonadati</taxon>
        <taxon>Campylobacterota</taxon>
        <taxon>Epsilonproteobacteria</taxon>
        <taxon>Campylobacterales</taxon>
        <taxon>Helicobacteraceae</taxon>
        <taxon>Helicobacter</taxon>
    </lineage>
</organism>
<proteinExistence type="predicted"/>
<evidence type="ECO:0000256" key="6">
    <source>
        <dbReference type="SAM" id="Coils"/>
    </source>
</evidence>
<keyword evidence="2" id="KW-0547">Nucleotide-binding</keyword>
<comment type="subcellular location">
    <subcellularLocation>
        <location evidence="1">Membrane</location>
    </subcellularLocation>
</comment>
<accession>A0A3D8IAR1</accession>
<dbReference type="EMBL" id="NXLQ01000034">
    <property type="protein sequence ID" value="RDU62232.1"/>
    <property type="molecule type" value="Genomic_DNA"/>
</dbReference>
<keyword evidence="5" id="KW-0472">Membrane</keyword>
<dbReference type="InterPro" id="IPR045063">
    <property type="entry name" value="Dynamin_N"/>
</dbReference>
<dbReference type="Pfam" id="PF00350">
    <property type="entry name" value="Dynamin_N"/>
    <property type="match status" value="1"/>
</dbReference>
<name>A0A3D8IAR1_9HELI</name>
<dbReference type="InterPro" id="IPR027094">
    <property type="entry name" value="Mitofusin_fam"/>
</dbReference>
<dbReference type="InterPro" id="IPR027417">
    <property type="entry name" value="P-loop_NTPase"/>
</dbReference>
<gene>
    <name evidence="8" type="ORF">CQA53_09460</name>
</gene>
<dbReference type="GO" id="GO:0003924">
    <property type="term" value="F:GTPase activity"/>
    <property type="evidence" value="ECO:0007669"/>
    <property type="project" value="InterPro"/>
</dbReference>
<dbReference type="PANTHER" id="PTHR10465">
    <property type="entry name" value="TRANSMEMBRANE GTPASE FZO1"/>
    <property type="match status" value="1"/>
</dbReference>
<feature type="coiled-coil region" evidence="6">
    <location>
        <begin position="508"/>
        <end position="542"/>
    </location>
</feature>
<evidence type="ECO:0000259" key="7">
    <source>
        <dbReference type="Pfam" id="PF00350"/>
    </source>
</evidence>